<proteinExistence type="predicted"/>
<dbReference type="EMBL" id="CP011125">
    <property type="protein sequence ID" value="AKF09168.1"/>
    <property type="molecule type" value="Genomic_DNA"/>
</dbReference>
<name>A0A0F6W746_9BACT</name>
<dbReference type="STRING" id="927083.DB32_006317"/>
<protein>
    <submittedName>
        <fullName evidence="2">Uncharacterized protein</fullName>
    </submittedName>
</protein>
<feature type="transmembrane region" description="Helical" evidence="1">
    <location>
        <begin position="43"/>
        <end position="64"/>
    </location>
</feature>
<feature type="transmembrane region" description="Helical" evidence="1">
    <location>
        <begin position="85"/>
        <end position="109"/>
    </location>
</feature>
<keyword evidence="1" id="KW-0472">Membrane</keyword>
<keyword evidence="1" id="KW-1133">Transmembrane helix</keyword>
<dbReference type="AlphaFoldDB" id="A0A0F6W746"/>
<evidence type="ECO:0000256" key="1">
    <source>
        <dbReference type="SAM" id="Phobius"/>
    </source>
</evidence>
<evidence type="ECO:0000313" key="2">
    <source>
        <dbReference type="EMBL" id="AKF09168.1"/>
    </source>
</evidence>
<keyword evidence="3" id="KW-1185">Reference proteome</keyword>
<sequence length="178" mass="19302">MNARIKYFFVGSYVATYAFAFAGGIAAAVLGEIDRDLEIVGTVILLPALPAMIGWFGCALWWVYDAWSSIPEEHREAPLVGRVTPAVAVVLFFVPCFNAFRIFACNIGIANSINSASLTRGSREQVPVVVPVLAACLHFVPYCNLLLGPVAWAAFMWMADKARADLGRVDADAIAQVF</sequence>
<dbReference type="RefSeq" id="WP_157069591.1">
    <property type="nucleotide sequence ID" value="NZ_CP011125.1"/>
</dbReference>
<organism evidence="2 3">
    <name type="scientific">Sandaracinus amylolyticus</name>
    <dbReference type="NCBI Taxonomy" id="927083"/>
    <lineage>
        <taxon>Bacteria</taxon>
        <taxon>Pseudomonadati</taxon>
        <taxon>Myxococcota</taxon>
        <taxon>Polyangia</taxon>
        <taxon>Polyangiales</taxon>
        <taxon>Sandaracinaceae</taxon>
        <taxon>Sandaracinus</taxon>
    </lineage>
</organism>
<dbReference type="KEGG" id="samy:DB32_006317"/>
<feature type="transmembrane region" description="Helical" evidence="1">
    <location>
        <begin position="7"/>
        <end position="31"/>
    </location>
</feature>
<accession>A0A0F6W746</accession>
<gene>
    <name evidence="2" type="ORF">DB32_006317</name>
</gene>
<reference evidence="2 3" key="1">
    <citation type="submission" date="2015-03" db="EMBL/GenBank/DDBJ databases">
        <title>Genome assembly of Sandaracinus amylolyticus DSM 53668.</title>
        <authorList>
            <person name="Sharma G."/>
            <person name="Subramanian S."/>
        </authorList>
    </citation>
    <scope>NUCLEOTIDE SEQUENCE [LARGE SCALE GENOMIC DNA]</scope>
    <source>
        <strain evidence="2 3">DSM 53668</strain>
    </source>
</reference>
<evidence type="ECO:0000313" key="3">
    <source>
        <dbReference type="Proteomes" id="UP000034883"/>
    </source>
</evidence>
<dbReference type="Proteomes" id="UP000034883">
    <property type="component" value="Chromosome"/>
</dbReference>
<feature type="transmembrane region" description="Helical" evidence="1">
    <location>
        <begin position="129"/>
        <end position="158"/>
    </location>
</feature>
<keyword evidence="1" id="KW-0812">Transmembrane</keyword>